<gene>
    <name evidence="5" type="ORF">Hamer_G013376</name>
</gene>
<evidence type="ECO:0000256" key="3">
    <source>
        <dbReference type="SAM" id="SignalP"/>
    </source>
</evidence>
<dbReference type="Gene3D" id="3.30.420.10">
    <property type="entry name" value="Ribonuclease H-like superfamily/Ribonuclease H"/>
    <property type="match status" value="1"/>
</dbReference>
<dbReference type="Pfam" id="PF00078">
    <property type="entry name" value="RVT_1"/>
    <property type="match status" value="1"/>
</dbReference>
<feature type="compositionally biased region" description="Basic and acidic residues" evidence="2">
    <location>
        <begin position="882"/>
        <end position="891"/>
    </location>
</feature>
<dbReference type="Pfam" id="PF00665">
    <property type="entry name" value="rve"/>
    <property type="match status" value="1"/>
</dbReference>
<dbReference type="InterPro" id="IPR048270">
    <property type="entry name" value="PNMA_C"/>
</dbReference>
<dbReference type="InterPro" id="IPR043502">
    <property type="entry name" value="DNA/RNA_pol_sf"/>
</dbReference>
<dbReference type="PROSITE" id="PS50994">
    <property type="entry name" value="INTEGRASE"/>
    <property type="match status" value="1"/>
</dbReference>
<dbReference type="Proteomes" id="UP000747542">
    <property type="component" value="Unassembled WGS sequence"/>
</dbReference>
<name>A0A8J5K5C9_HOMAM</name>
<dbReference type="EMBL" id="JAHLQT010015640">
    <property type="protein sequence ID" value="KAG7169741.1"/>
    <property type="molecule type" value="Genomic_DNA"/>
</dbReference>
<accession>A0A8J5K5C9</accession>
<dbReference type="GO" id="GO:0003676">
    <property type="term" value="F:nucleic acid binding"/>
    <property type="evidence" value="ECO:0007669"/>
    <property type="project" value="InterPro"/>
</dbReference>
<evidence type="ECO:0000256" key="2">
    <source>
        <dbReference type="SAM" id="MobiDB-lite"/>
    </source>
</evidence>
<dbReference type="InterPro" id="IPR001584">
    <property type="entry name" value="Integrase_cat-core"/>
</dbReference>
<dbReference type="InterPro" id="IPR000477">
    <property type="entry name" value="RT_dom"/>
</dbReference>
<feature type="compositionally biased region" description="Basic residues" evidence="2">
    <location>
        <begin position="839"/>
        <end position="849"/>
    </location>
</feature>
<feature type="chain" id="PRO_5035168572" description="RNA-directed DNA polymerase" evidence="3">
    <location>
        <begin position="33"/>
        <end position="891"/>
    </location>
</feature>
<keyword evidence="6" id="KW-1185">Reference proteome</keyword>
<dbReference type="Pfam" id="PF17921">
    <property type="entry name" value="Integrase_H2C2"/>
    <property type="match status" value="1"/>
</dbReference>
<feature type="compositionally biased region" description="Basic and acidic residues" evidence="2">
    <location>
        <begin position="702"/>
        <end position="724"/>
    </location>
</feature>
<dbReference type="InterPro" id="IPR043128">
    <property type="entry name" value="Rev_trsase/Diguanyl_cyclase"/>
</dbReference>
<feature type="signal peptide" evidence="3">
    <location>
        <begin position="1"/>
        <end position="32"/>
    </location>
</feature>
<keyword evidence="3" id="KW-0732">Signal</keyword>
<feature type="compositionally biased region" description="Acidic residues" evidence="2">
    <location>
        <begin position="867"/>
        <end position="881"/>
    </location>
</feature>
<reference evidence="5" key="1">
    <citation type="journal article" date="2021" name="Sci. Adv.">
        <title>The American lobster genome reveals insights on longevity, neural, and immune adaptations.</title>
        <authorList>
            <person name="Polinski J.M."/>
            <person name="Zimin A.V."/>
            <person name="Clark K.F."/>
            <person name="Kohn A.B."/>
            <person name="Sadowski N."/>
            <person name="Timp W."/>
            <person name="Ptitsyn A."/>
            <person name="Khanna P."/>
            <person name="Romanova D.Y."/>
            <person name="Williams P."/>
            <person name="Greenwood S.J."/>
            <person name="Moroz L.L."/>
            <person name="Walt D.R."/>
            <person name="Bodnar A.G."/>
        </authorList>
    </citation>
    <scope>NUCLEOTIDE SEQUENCE</scope>
    <source>
        <strain evidence="5">GMGI-L3</strain>
    </source>
</reference>
<evidence type="ECO:0000259" key="4">
    <source>
        <dbReference type="PROSITE" id="PS50994"/>
    </source>
</evidence>
<proteinExistence type="predicted"/>
<evidence type="ECO:0000313" key="5">
    <source>
        <dbReference type="EMBL" id="KAG7169741.1"/>
    </source>
</evidence>
<feature type="domain" description="Integrase catalytic" evidence="4">
    <location>
        <begin position="520"/>
        <end position="673"/>
    </location>
</feature>
<dbReference type="InterPro" id="IPR050951">
    <property type="entry name" value="Retrovirus_Pol_polyprotein"/>
</dbReference>
<feature type="region of interest" description="Disordered" evidence="2">
    <location>
        <begin position="702"/>
        <end position="891"/>
    </location>
</feature>
<dbReference type="InterPro" id="IPR041588">
    <property type="entry name" value="Integrase_H2C2"/>
</dbReference>
<protein>
    <recommendedName>
        <fullName evidence="1">RNA-directed DNA polymerase</fullName>
        <ecNumber evidence="1">2.7.7.49</ecNumber>
    </recommendedName>
</protein>
<dbReference type="AlphaFoldDB" id="A0A8J5K5C9"/>
<evidence type="ECO:0000313" key="6">
    <source>
        <dbReference type="Proteomes" id="UP000747542"/>
    </source>
</evidence>
<dbReference type="SUPFAM" id="SSF56672">
    <property type="entry name" value="DNA/RNA polymerases"/>
    <property type="match status" value="1"/>
</dbReference>
<comment type="caution">
    <text evidence="5">The sequence shown here is derived from an EMBL/GenBank/DDBJ whole genome shotgun (WGS) entry which is preliminary data.</text>
</comment>
<dbReference type="GO" id="GO:0015074">
    <property type="term" value="P:DNA integration"/>
    <property type="evidence" value="ECO:0007669"/>
    <property type="project" value="InterPro"/>
</dbReference>
<dbReference type="GO" id="GO:0042575">
    <property type="term" value="C:DNA polymerase complex"/>
    <property type="evidence" value="ECO:0007669"/>
    <property type="project" value="UniProtKB-ARBA"/>
</dbReference>
<organism evidence="5 6">
    <name type="scientific">Homarus americanus</name>
    <name type="common">American lobster</name>
    <dbReference type="NCBI Taxonomy" id="6706"/>
    <lineage>
        <taxon>Eukaryota</taxon>
        <taxon>Metazoa</taxon>
        <taxon>Ecdysozoa</taxon>
        <taxon>Arthropoda</taxon>
        <taxon>Crustacea</taxon>
        <taxon>Multicrustacea</taxon>
        <taxon>Malacostraca</taxon>
        <taxon>Eumalacostraca</taxon>
        <taxon>Eucarida</taxon>
        <taxon>Decapoda</taxon>
        <taxon>Pleocyemata</taxon>
        <taxon>Astacidea</taxon>
        <taxon>Nephropoidea</taxon>
        <taxon>Nephropidae</taxon>
        <taxon>Homarus</taxon>
    </lineage>
</organism>
<sequence>MSLAHIHSRHACFKKLRWVGILIHWVGLLTRAKQQDGRCVLKLEETDQTQAWTDWIEHAEDAFIAFNITEDAKRLALIRFYGVKKLKEIMKTLRPAIPTDKKEPTYKTMRMALDEYFGDKTNEVFERHKFRMLAQEVGESTHNYVTRLRTQRAKCNFDNYNLDQAIINQLTEKCTSHKMCRAYLKETDITVQKALQIAYTYESTEAQACQMEQDEEGTNVNKVSSKSTNESDDSHTYVFRVTSDDTAEEKVMIEDVPVGMLIDSGANVNLIDGGTFDYIIKIRPNIVLKETNILPKSYKVLVMGIASAAEQGQRLPQQILQKCPNCRNGADDILVWGKDTSEHNSALEKVLQKLKENNLTISQHKSGFHIDEVEFHGFTVSKEGIKPTDEKIEAVKRFRRPETVQEVRSFLGLINYLTRFIPRLVTLSEPMKNLSRMNSKWTWTEKEEWGSRIVMPQTQQRRTMQLAHETHLGMVKTKALLRGKVWWPTINKDMEKAIRQCIPGASLDTRKQANPVNMSEMKGPWEVIHVDICGPFPSGDYVLGIIDAGSRWPEAFVIKTINTDTVMTLIEGCITTHSIPTVIVSDNGPQFRAKEFAQFCEEWGIKHHKVTPYHPQANGKIERFFATMLKAFRAMHTEGKDWRRQLGKFLMHYKDTPHSMTGETPAKLLMGRNIKVKLPQVSHDLEDTQVTCWDVARKRDKREKEKLKLRTDNRNKSKLAELRPTDQVLLKQTKKDKLSTNYDRKPWTVSERRGDSAILQRGPKKILRSTSQMRRVPGRCQGGNDGRGDSDTDGSHKTAERTDNTHRNRENNQAANTPKTGMDESRQDGNSEEEPLAARRPRRTIVKPKKYQDGAEDFGTDGSESSGTDEVDDSEMDGETSDEYKPGRSWN</sequence>
<dbReference type="PANTHER" id="PTHR37984:SF11">
    <property type="entry name" value="INTEGRASE CATALYTIC DOMAIN-CONTAINING PROTEIN"/>
    <property type="match status" value="1"/>
</dbReference>
<feature type="compositionally biased region" description="Basic and acidic residues" evidence="2">
    <location>
        <begin position="786"/>
        <end position="810"/>
    </location>
</feature>
<evidence type="ECO:0000256" key="1">
    <source>
        <dbReference type="ARBA" id="ARBA00012493"/>
    </source>
</evidence>
<dbReference type="GO" id="GO:0003964">
    <property type="term" value="F:RNA-directed DNA polymerase activity"/>
    <property type="evidence" value="ECO:0007669"/>
    <property type="project" value="UniProtKB-EC"/>
</dbReference>
<feature type="compositionally biased region" description="Basic and acidic residues" evidence="2">
    <location>
        <begin position="733"/>
        <end position="755"/>
    </location>
</feature>
<dbReference type="InterPro" id="IPR036397">
    <property type="entry name" value="RNaseH_sf"/>
</dbReference>
<dbReference type="InterPro" id="IPR012337">
    <property type="entry name" value="RNaseH-like_sf"/>
</dbReference>
<dbReference type="FunFam" id="3.30.420.10:FF:000063">
    <property type="entry name" value="Retrovirus-related Pol polyprotein from transposon 297-like Protein"/>
    <property type="match status" value="1"/>
</dbReference>
<dbReference type="SUPFAM" id="SSF53098">
    <property type="entry name" value="Ribonuclease H-like"/>
    <property type="match status" value="1"/>
</dbReference>
<dbReference type="EC" id="2.7.7.49" evidence="1"/>
<dbReference type="PANTHER" id="PTHR37984">
    <property type="entry name" value="PROTEIN CBG26694"/>
    <property type="match status" value="1"/>
</dbReference>
<dbReference type="Pfam" id="PF14893">
    <property type="entry name" value="PNMA"/>
    <property type="match status" value="1"/>
</dbReference>
<dbReference type="Gene3D" id="3.30.70.270">
    <property type="match status" value="2"/>
</dbReference>